<feature type="region of interest" description="Disordered" evidence="1">
    <location>
        <begin position="1"/>
        <end position="23"/>
    </location>
</feature>
<dbReference type="AlphaFoldDB" id="A0AAV8QJJ8"/>
<evidence type="ECO:0000256" key="1">
    <source>
        <dbReference type="SAM" id="MobiDB-lite"/>
    </source>
</evidence>
<reference evidence="2 3" key="1">
    <citation type="submission" date="2022-12" db="EMBL/GenBank/DDBJ databases">
        <title>Chromosome-scale assembly of the Ensete ventricosum genome.</title>
        <authorList>
            <person name="Dussert Y."/>
            <person name="Stocks J."/>
            <person name="Wendawek A."/>
            <person name="Woldeyes F."/>
            <person name="Nichols R.A."/>
            <person name="Borrell J.S."/>
        </authorList>
    </citation>
    <scope>NUCLEOTIDE SEQUENCE [LARGE SCALE GENOMIC DNA]</scope>
    <source>
        <strain evidence="3">cv. Maze</strain>
        <tissue evidence="2">Seeds</tissue>
    </source>
</reference>
<dbReference type="Proteomes" id="UP001222027">
    <property type="component" value="Unassembled WGS sequence"/>
</dbReference>
<organism evidence="2 3">
    <name type="scientific">Ensete ventricosum</name>
    <name type="common">Abyssinian banana</name>
    <name type="synonym">Musa ensete</name>
    <dbReference type="NCBI Taxonomy" id="4639"/>
    <lineage>
        <taxon>Eukaryota</taxon>
        <taxon>Viridiplantae</taxon>
        <taxon>Streptophyta</taxon>
        <taxon>Embryophyta</taxon>
        <taxon>Tracheophyta</taxon>
        <taxon>Spermatophyta</taxon>
        <taxon>Magnoliopsida</taxon>
        <taxon>Liliopsida</taxon>
        <taxon>Zingiberales</taxon>
        <taxon>Musaceae</taxon>
        <taxon>Ensete</taxon>
    </lineage>
</organism>
<evidence type="ECO:0000313" key="3">
    <source>
        <dbReference type="Proteomes" id="UP001222027"/>
    </source>
</evidence>
<feature type="compositionally biased region" description="Basic and acidic residues" evidence="1">
    <location>
        <begin position="1"/>
        <end position="15"/>
    </location>
</feature>
<evidence type="ECO:0000313" key="2">
    <source>
        <dbReference type="EMBL" id="KAJ8475877.1"/>
    </source>
</evidence>
<name>A0AAV8QJJ8_ENSVE</name>
<protein>
    <submittedName>
        <fullName evidence="2">Uncharacterized protein</fullName>
    </submittedName>
</protein>
<gene>
    <name evidence="2" type="ORF">OPV22_019604</name>
</gene>
<dbReference type="EMBL" id="JAQQAF010000006">
    <property type="protein sequence ID" value="KAJ8475877.1"/>
    <property type="molecule type" value="Genomic_DNA"/>
</dbReference>
<sequence length="68" mass="7657">MIQSRKRVDIGKEHLSGYQRRMSKTSSFAAIREEEQSPASSSLTSSNCVTWHICTVACKEYLLCQQCG</sequence>
<proteinExistence type="predicted"/>
<comment type="caution">
    <text evidence="2">The sequence shown here is derived from an EMBL/GenBank/DDBJ whole genome shotgun (WGS) entry which is preliminary data.</text>
</comment>
<accession>A0AAV8QJJ8</accession>
<keyword evidence="3" id="KW-1185">Reference proteome</keyword>